<evidence type="ECO:0000313" key="2">
    <source>
        <dbReference type="Proteomes" id="UP000773469"/>
    </source>
</evidence>
<evidence type="ECO:0000313" key="1">
    <source>
        <dbReference type="EMBL" id="GIU40949.1"/>
    </source>
</evidence>
<name>A0ABQ4P0E1_SHECO</name>
<protein>
    <submittedName>
        <fullName evidence="1">Uncharacterized protein</fullName>
    </submittedName>
</protein>
<reference evidence="1 2" key="1">
    <citation type="submission" date="2021-05" db="EMBL/GenBank/DDBJ databases">
        <title>Molecular characterization for Shewanella algae harboring chromosomal blaOXA-55-like strains isolated from clinical and environment sample.</title>
        <authorList>
            <person name="Ohama Y."/>
            <person name="Aoki K."/>
            <person name="Harada S."/>
            <person name="Moriya K."/>
            <person name="Ishii Y."/>
            <person name="Tateda K."/>
        </authorList>
    </citation>
    <scope>NUCLEOTIDE SEQUENCE [LARGE SCALE GENOMIC DNA]</scope>
    <source>
        <strain evidence="1 2">MBTL60-118</strain>
    </source>
</reference>
<organism evidence="1 2">
    <name type="scientific">Shewanella colwelliana</name>
    <name type="common">Alteromonas colwelliana</name>
    <dbReference type="NCBI Taxonomy" id="23"/>
    <lineage>
        <taxon>Bacteria</taxon>
        <taxon>Pseudomonadati</taxon>
        <taxon>Pseudomonadota</taxon>
        <taxon>Gammaproteobacteria</taxon>
        <taxon>Alteromonadales</taxon>
        <taxon>Shewanellaceae</taxon>
        <taxon>Shewanella</taxon>
    </lineage>
</organism>
<sequence length="160" mass="18612">MKQILDCHIQNEPGVNSHNVVCTHPHFTGKLYTRLRSKDLKRLAKTDGVHGVFAEIELNRRGYIDSRIEGTKYSIEISLHAIDRLSMYHMHKFVNQYDGETGISSWCNQLVKEAFSQYKPEQIQKLCALESFKIQYQGVVFLFKPHEYRENVLVLTTVEP</sequence>
<proteinExistence type="predicted"/>
<comment type="caution">
    <text evidence="1">The sequence shown here is derived from an EMBL/GenBank/DDBJ whole genome shotgun (WGS) entry which is preliminary data.</text>
</comment>
<keyword evidence="2" id="KW-1185">Reference proteome</keyword>
<dbReference type="Proteomes" id="UP000773469">
    <property type="component" value="Unassembled WGS sequence"/>
</dbReference>
<dbReference type="EMBL" id="BPEU01000013">
    <property type="protein sequence ID" value="GIU40949.1"/>
    <property type="molecule type" value="Genomic_DNA"/>
</dbReference>
<accession>A0ABQ4P0E1</accession>
<gene>
    <name evidence="1" type="ORF">TUM3794_20130</name>
</gene>